<dbReference type="RefSeq" id="WP_072836505.1">
    <property type="nucleotide sequence ID" value="NZ_FQUU01000016.1"/>
</dbReference>
<dbReference type="EMBL" id="FQUU01000016">
    <property type="protein sequence ID" value="SHF71589.1"/>
    <property type="molecule type" value="Genomic_DNA"/>
</dbReference>
<dbReference type="InterPro" id="IPR022742">
    <property type="entry name" value="Hydrolase_4"/>
</dbReference>
<dbReference type="PANTHER" id="PTHR43358">
    <property type="entry name" value="ALPHA/BETA-HYDROLASE"/>
    <property type="match status" value="1"/>
</dbReference>
<dbReference type="InterPro" id="IPR029058">
    <property type="entry name" value="AB_hydrolase_fold"/>
</dbReference>
<dbReference type="InterPro" id="IPR052920">
    <property type="entry name" value="DNA-binding_regulatory"/>
</dbReference>
<name>A0A1M5DXA5_9BACT</name>
<keyword evidence="3" id="KW-1185">Reference proteome</keyword>
<accession>A0A1M5DXA5</accession>
<evidence type="ECO:0000313" key="2">
    <source>
        <dbReference type="EMBL" id="SHF71589.1"/>
    </source>
</evidence>
<dbReference type="Proteomes" id="UP000184048">
    <property type="component" value="Unassembled WGS sequence"/>
</dbReference>
<evidence type="ECO:0000313" key="3">
    <source>
        <dbReference type="Proteomes" id="UP000184048"/>
    </source>
</evidence>
<sequence length="300" mass="33713">MNIVAIFHSYKFTHFADDNIEKTQKPEKLTLSGRMKALLFGVNNPRPENKIEPAVDYEDIELQSNRKIDCWYLNKDHSAKTDTVKGTIIICHGYGGEKSSMLDKAMVFDSLKFNSLLIDFMGSGGSEGYTTTIGFKEAEQVKTAYVYLQTKGVKNIYLFGTSMGAVAIMKAIKDYNLKPKAIILECPFGTMYQTVAARFKNMNVPTFPMAGLLVFWGGIQNGFWAFGHNPINYAKTIACPTLLLYGEQDKNVSRQEIDSILANLAGEKVLNTYKLAGHENYLTKYKPEWTQDIANFLKGK</sequence>
<dbReference type="PANTHER" id="PTHR43358:SF4">
    <property type="entry name" value="ALPHA_BETA HYDROLASE FOLD-1 DOMAIN-CONTAINING PROTEIN"/>
    <property type="match status" value="1"/>
</dbReference>
<protein>
    <recommendedName>
        <fullName evidence="1">Serine aminopeptidase S33 domain-containing protein</fullName>
    </recommendedName>
</protein>
<evidence type="ECO:0000259" key="1">
    <source>
        <dbReference type="Pfam" id="PF12146"/>
    </source>
</evidence>
<proteinExistence type="predicted"/>
<organism evidence="2 3">
    <name type="scientific">Flavisolibacter ginsengisoli DSM 18119</name>
    <dbReference type="NCBI Taxonomy" id="1121884"/>
    <lineage>
        <taxon>Bacteria</taxon>
        <taxon>Pseudomonadati</taxon>
        <taxon>Bacteroidota</taxon>
        <taxon>Chitinophagia</taxon>
        <taxon>Chitinophagales</taxon>
        <taxon>Chitinophagaceae</taxon>
        <taxon>Flavisolibacter</taxon>
    </lineage>
</organism>
<feature type="domain" description="Serine aminopeptidase S33" evidence="1">
    <location>
        <begin position="84"/>
        <end position="198"/>
    </location>
</feature>
<dbReference type="AlphaFoldDB" id="A0A1M5DXA5"/>
<dbReference type="Gene3D" id="3.40.50.1820">
    <property type="entry name" value="alpha/beta hydrolase"/>
    <property type="match status" value="1"/>
</dbReference>
<dbReference type="Pfam" id="PF12146">
    <property type="entry name" value="Hydrolase_4"/>
    <property type="match status" value="1"/>
</dbReference>
<dbReference type="STRING" id="1121884.SAMN02745131_03374"/>
<dbReference type="SUPFAM" id="SSF53474">
    <property type="entry name" value="alpha/beta-Hydrolases"/>
    <property type="match status" value="1"/>
</dbReference>
<reference evidence="2 3" key="1">
    <citation type="submission" date="2016-11" db="EMBL/GenBank/DDBJ databases">
        <authorList>
            <person name="Jaros S."/>
            <person name="Januszkiewicz K."/>
            <person name="Wedrychowicz H."/>
        </authorList>
    </citation>
    <scope>NUCLEOTIDE SEQUENCE [LARGE SCALE GENOMIC DNA]</scope>
    <source>
        <strain evidence="2 3">DSM 18119</strain>
    </source>
</reference>
<gene>
    <name evidence="2" type="ORF">SAMN02745131_03374</name>
</gene>
<dbReference type="OrthoDB" id="9777090at2"/>